<dbReference type="InterPro" id="IPR012677">
    <property type="entry name" value="Nucleotide-bd_a/b_plait_sf"/>
</dbReference>
<dbReference type="InterPro" id="IPR044742">
    <property type="entry name" value="DEAD/DEAH_RhlB"/>
</dbReference>
<dbReference type="PROSITE" id="PS51194">
    <property type="entry name" value="HELICASE_CTER"/>
    <property type="match status" value="1"/>
</dbReference>
<accession>A0A084INB2</accession>
<dbReference type="GO" id="GO:0003676">
    <property type="term" value="F:nucleic acid binding"/>
    <property type="evidence" value="ECO:0007669"/>
    <property type="project" value="InterPro"/>
</dbReference>
<feature type="domain" description="Helicase C-terminal" evidence="9">
    <location>
        <begin position="231"/>
        <end position="382"/>
    </location>
</feature>
<dbReference type="Gene3D" id="3.30.70.330">
    <property type="match status" value="1"/>
</dbReference>
<evidence type="ECO:0000259" key="9">
    <source>
        <dbReference type="PROSITE" id="PS51194"/>
    </source>
</evidence>
<evidence type="ECO:0000259" key="10">
    <source>
        <dbReference type="PROSITE" id="PS51195"/>
    </source>
</evidence>
<evidence type="ECO:0000259" key="8">
    <source>
        <dbReference type="PROSITE" id="PS51192"/>
    </source>
</evidence>
<protein>
    <submittedName>
        <fullName evidence="11">ATP-dependent RNA helicase DbpA</fullName>
    </submittedName>
</protein>
<evidence type="ECO:0000313" key="11">
    <source>
        <dbReference type="EMBL" id="KEZ78196.1"/>
    </source>
</evidence>
<dbReference type="Pfam" id="PF00271">
    <property type="entry name" value="Helicase_C"/>
    <property type="match status" value="1"/>
</dbReference>
<dbReference type="SUPFAM" id="SSF52540">
    <property type="entry name" value="P-loop containing nucleoside triphosphate hydrolases"/>
    <property type="match status" value="1"/>
</dbReference>
<reference evidence="11 12" key="1">
    <citation type="submission" date="2013-03" db="EMBL/GenBank/DDBJ databases">
        <title>Salinisphaera hydrothermalis C41B8 Genome Sequencing.</title>
        <authorList>
            <person name="Li C."/>
            <person name="Lai Q."/>
            <person name="Shao Z."/>
        </authorList>
    </citation>
    <scope>NUCLEOTIDE SEQUENCE [LARGE SCALE GENOMIC DNA]</scope>
    <source>
        <strain evidence="11 12">C41B8</strain>
    </source>
</reference>
<dbReference type="NCBIfam" id="NF008744">
    <property type="entry name" value="PRK11776.1"/>
    <property type="match status" value="1"/>
</dbReference>
<dbReference type="InterPro" id="IPR050079">
    <property type="entry name" value="DEAD_box_RNA_helicase"/>
</dbReference>
<dbReference type="CDD" id="cd18787">
    <property type="entry name" value="SF2_C_DEAD"/>
    <property type="match status" value="1"/>
</dbReference>
<keyword evidence="12" id="KW-1185">Reference proteome</keyword>
<dbReference type="SMART" id="SM00487">
    <property type="entry name" value="DEXDc"/>
    <property type="match status" value="1"/>
</dbReference>
<feature type="domain" description="Helicase ATP-binding" evidence="8">
    <location>
        <begin position="33"/>
        <end position="204"/>
    </location>
</feature>
<dbReference type="GO" id="GO:0003724">
    <property type="term" value="F:RNA helicase activity"/>
    <property type="evidence" value="ECO:0007669"/>
    <property type="project" value="InterPro"/>
</dbReference>
<dbReference type="GO" id="GO:0005524">
    <property type="term" value="F:ATP binding"/>
    <property type="evidence" value="ECO:0007669"/>
    <property type="project" value="UniProtKB-KW"/>
</dbReference>
<feature type="short sequence motif" description="Q motif" evidence="6">
    <location>
        <begin position="2"/>
        <end position="30"/>
    </location>
</feature>
<comment type="similarity">
    <text evidence="5 7">Belongs to the DEAD box helicase family.</text>
</comment>
<evidence type="ECO:0000256" key="2">
    <source>
        <dbReference type="ARBA" id="ARBA00022801"/>
    </source>
</evidence>
<dbReference type="InterPro" id="IPR000629">
    <property type="entry name" value="RNA-helicase_DEAD-box_CS"/>
</dbReference>
<dbReference type="SMART" id="SM00490">
    <property type="entry name" value="HELICc"/>
    <property type="match status" value="1"/>
</dbReference>
<evidence type="ECO:0000256" key="5">
    <source>
        <dbReference type="ARBA" id="ARBA00038437"/>
    </source>
</evidence>
<evidence type="ECO:0000256" key="7">
    <source>
        <dbReference type="RuleBase" id="RU000492"/>
    </source>
</evidence>
<dbReference type="PANTHER" id="PTHR47959:SF1">
    <property type="entry name" value="ATP-DEPENDENT RNA HELICASE DBPA"/>
    <property type="match status" value="1"/>
</dbReference>
<dbReference type="PROSITE" id="PS00039">
    <property type="entry name" value="DEAD_ATP_HELICASE"/>
    <property type="match status" value="1"/>
</dbReference>
<keyword evidence="1 7" id="KW-0547">Nucleotide-binding</keyword>
<dbReference type="CDD" id="cd00268">
    <property type="entry name" value="DEADc"/>
    <property type="match status" value="1"/>
</dbReference>
<dbReference type="GO" id="GO:0005829">
    <property type="term" value="C:cytosol"/>
    <property type="evidence" value="ECO:0007669"/>
    <property type="project" value="TreeGrafter"/>
</dbReference>
<dbReference type="Pfam" id="PF03880">
    <property type="entry name" value="DbpA"/>
    <property type="match status" value="1"/>
</dbReference>
<evidence type="ECO:0000256" key="6">
    <source>
        <dbReference type="PROSITE-ProRule" id="PRU00552"/>
    </source>
</evidence>
<proteinExistence type="inferred from homology"/>
<dbReference type="InterPro" id="IPR001650">
    <property type="entry name" value="Helicase_C-like"/>
</dbReference>
<keyword evidence="2 7" id="KW-0378">Hydrolase</keyword>
<dbReference type="EMBL" id="APNK01000006">
    <property type="protein sequence ID" value="KEZ78196.1"/>
    <property type="molecule type" value="Genomic_DNA"/>
</dbReference>
<dbReference type="Gene3D" id="3.40.50.300">
    <property type="entry name" value="P-loop containing nucleotide triphosphate hydrolases"/>
    <property type="match status" value="2"/>
</dbReference>
<evidence type="ECO:0000313" key="12">
    <source>
        <dbReference type="Proteomes" id="UP000028302"/>
    </source>
</evidence>
<dbReference type="Pfam" id="PF00270">
    <property type="entry name" value="DEAD"/>
    <property type="match status" value="1"/>
</dbReference>
<comment type="caution">
    <text evidence="11">The sequence shown here is derived from an EMBL/GenBank/DDBJ whole genome shotgun (WGS) entry which is preliminary data.</text>
</comment>
<dbReference type="InterPro" id="IPR011545">
    <property type="entry name" value="DEAD/DEAH_box_helicase_dom"/>
</dbReference>
<dbReference type="InterPro" id="IPR014014">
    <property type="entry name" value="RNA_helicase_DEAD_Q_motif"/>
</dbReference>
<dbReference type="InterPro" id="IPR027417">
    <property type="entry name" value="P-loop_NTPase"/>
</dbReference>
<dbReference type="RefSeq" id="WP_037335669.1">
    <property type="nucleotide sequence ID" value="NZ_APNK01000006.1"/>
</dbReference>
<dbReference type="STRING" id="1304275.C41B8_06412"/>
<dbReference type="OrthoDB" id="9805696at2"/>
<dbReference type="PROSITE" id="PS51195">
    <property type="entry name" value="Q_MOTIF"/>
    <property type="match status" value="1"/>
</dbReference>
<dbReference type="AlphaFoldDB" id="A0A084INB2"/>
<dbReference type="Proteomes" id="UP000028302">
    <property type="component" value="Unassembled WGS sequence"/>
</dbReference>
<keyword evidence="4 7" id="KW-0067">ATP-binding</keyword>
<dbReference type="GO" id="GO:0016787">
    <property type="term" value="F:hydrolase activity"/>
    <property type="evidence" value="ECO:0007669"/>
    <property type="project" value="UniProtKB-KW"/>
</dbReference>
<evidence type="ECO:0000256" key="1">
    <source>
        <dbReference type="ARBA" id="ARBA00022741"/>
    </source>
</evidence>
<organism evidence="11 12">
    <name type="scientific">Salinisphaera hydrothermalis (strain C41B8)</name>
    <dbReference type="NCBI Taxonomy" id="1304275"/>
    <lineage>
        <taxon>Bacteria</taxon>
        <taxon>Pseudomonadati</taxon>
        <taxon>Pseudomonadota</taxon>
        <taxon>Gammaproteobacteria</taxon>
        <taxon>Salinisphaerales</taxon>
        <taxon>Salinisphaeraceae</taxon>
        <taxon>Salinisphaera</taxon>
    </lineage>
</organism>
<dbReference type="InterPro" id="IPR005580">
    <property type="entry name" value="DbpA/CsdA_RNA-bd_dom"/>
</dbReference>
<keyword evidence="3 7" id="KW-0347">Helicase</keyword>
<evidence type="ECO:0000256" key="3">
    <source>
        <dbReference type="ARBA" id="ARBA00022806"/>
    </source>
</evidence>
<dbReference type="InterPro" id="IPR014001">
    <property type="entry name" value="Helicase_ATP-bd"/>
</dbReference>
<dbReference type="PANTHER" id="PTHR47959">
    <property type="entry name" value="ATP-DEPENDENT RNA HELICASE RHLE-RELATED"/>
    <property type="match status" value="1"/>
</dbReference>
<name>A0A084INB2_SALHC</name>
<gene>
    <name evidence="11" type="ORF">C41B8_06412</name>
</gene>
<sequence>MTDFASLALRRELIDSAAARGFERMTPVQAQTLPAILAGADVLGQAETGSGKTAAFGFGLLNKLTVDPDRTQALVLCPTRELADQVGQALRQFAAPIANVKLVILCGGAPMRAQAQSLNQAPHIVVGTPGRILAHLRRGHLQVDALQTLVLDEADRMLDMGFIDDIQAIVGHLPAARQTLLFSATWPESIRDISARFQRDPKQITATRGDGPAQRITQIFHRVTEAEKLAVLERVLADSQRRQRGFAQALLFCNRRDDVDRVCRHLNNRGVSALALHGDREQRERDEVLLRFANQSCAVLVATDVAARGLDIPSLPLVVSVDLARDIETHTHRIGRTGRAGESGRAVSLCTPGERDRAERIAAAAGLRLNWAAWPDNDGAARAQPPMATLVIQGGRRDKLRPGDILGALTGEGGLDGHDVGKIEITTVRAYVAVARSKAKAVRDRLRQSGIKKRRFRVSILGD</sequence>
<feature type="domain" description="DEAD-box RNA helicase Q" evidence="10">
    <location>
        <begin position="2"/>
        <end position="30"/>
    </location>
</feature>
<dbReference type="eggNOG" id="COG0513">
    <property type="taxonomic scope" value="Bacteria"/>
</dbReference>
<dbReference type="PROSITE" id="PS51192">
    <property type="entry name" value="HELICASE_ATP_BIND_1"/>
    <property type="match status" value="1"/>
</dbReference>
<evidence type="ECO:0000256" key="4">
    <source>
        <dbReference type="ARBA" id="ARBA00022840"/>
    </source>
</evidence>
<dbReference type="PATRIC" id="fig|1304275.5.peg.1314"/>